<keyword evidence="1" id="KW-1133">Transmembrane helix</keyword>
<dbReference type="Proteomes" id="UP000530403">
    <property type="component" value="Unassembled WGS sequence"/>
</dbReference>
<dbReference type="Proteomes" id="UP000498980">
    <property type="component" value="Unassembled WGS sequence"/>
</dbReference>
<gene>
    <name evidence="3" type="ORF">HEB29_005314</name>
    <name evidence="2" type="ORF">Sfulv_56310</name>
</gene>
<dbReference type="RefSeq" id="WP_173317026.1">
    <property type="nucleotide sequence ID" value="NZ_BAAAUE010000022.1"/>
</dbReference>
<feature type="transmembrane region" description="Helical" evidence="1">
    <location>
        <begin position="126"/>
        <end position="146"/>
    </location>
</feature>
<sequence>MIALIRYSFATVLHTQRYLAPVLLFAGLLGVLTVNGSGPLPPAYASSGGALFICATWLTIALTSLDDPAQRSIVVVSAGRSLKVLIGSISTLLISCLVLMVVGLVFPLWVGSYDVRAVDLLLGVEAQLTCAFTGVAIGVLCSRLVFRRQGYALVAALGLVMVLLFVEGLPPVNRLFTMMATSSDSAELLAPAGGMMALATALLVAAAAVTQYLASLKE</sequence>
<accession>A0A7J0CE80</accession>
<evidence type="ECO:0000313" key="2">
    <source>
        <dbReference type="EMBL" id="GFN00821.1"/>
    </source>
</evidence>
<reference evidence="3 5" key="2">
    <citation type="submission" date="2020-07" db="EMBL/GenBank/DDBJ databases">
        <title>Sequencing the genomes of 1000 actinobacteria strains.</title>
        <authorList>
            <person name="Klenk H.-P."/>
        </authorList>
    </citation>
    <scope>NUCLEOTIDE SEQUENCE [LARGE SCALE GENOMIC DNA]</scope>
    <source>
        <strain evidence="3 5">DSM 41455</strain>
    </source>
</reference>
<evidence type="ECO:0008006" key="6">
    <source>
        <dbReference type="Google" id="ProtNLM"/>
    </source>
</evidence>
<dbReference type="AlphaFoldDB" id="A0A7J0CE80"/>
<feature type="transmembrane region" description="Helical" evidence="1">
    <location>
        <begin position="189"/>
        <end position="214"/>
    </location>
</feature>
<keyword evidence="1" id="KW-0472">Membrane</keyword>
<evidence type="ECO:0000313" key="4">
    <source>
        <dbReference type="Proteomes" id="UP000498980"/>
    </source>
</evidence>
<keyword evidence="4" id="KW-1185">Reference proteome</keyword>
<keyword evidence="1" id="KW-0812">Transmembrane</keyword>
<organism evidence="2 4">
    <name type="scientific">Streptomyces fulvorobeus</name>
    <dbReference type="NCBI Taxonomy" id="284028"/>
    <lineage>
        <taxon>Bacteria</taxon>
        <taxon>Bacillati</taxon>
        <taxon>Actinomycetota</taxon>
        <taxon>Actinomycetes</taxon>
        <taxon>Kitasatosporales</taxon>
        <taxon>Streptomycetaceae</taxon>
        <taxon>Streptomyces</taxon>
    </lineage>
</organism>
<feature type="transmembrane region" description="Helical" evidence="1">
    <location>
        <begin position="151"/>
        <end position="169"/>
    </location>
</feature>
<dbReference type="EMBL" id="JACCCF010000001">
    <property type="protein sequence ID" value="NYE44303.1"/>
    <property type="molecule type" value="Genomic_DNA"/>
</dbReference>
<protein>
    <recommendedName>
        <fullName evidence="6">ABC transporter</fullName>
    </recommendedName>
</protein>
<proteinExistence type="predicted"/>
<reference evidence="2 4" key="1">
    <citation type="submission" date="2020-05" db="EMBL/GenBank/DDBJ databases">
        <title>Whole genome shotgun sequence of Streptomyces fulvorobeus NBRC 15897.</title>
        <authorList>
            <person name="Komaki H."/>
            <person name="Tamura T."/>
        </authorList>
    </citation>
    <scope>NUCLEOTIDE SEQUENCE [LARGE SCALE GENOMIC DNA]</scope>
    <source>
        <strain evidence="2 4">NBRC 15897</strain>
    </source>
</reference>
<name>A0A7J0CE80_9ACTN</name>
<comment type="caution">
    <text evidence="2">The sequence shown here is derived from an EMBL/GenBank/DDBJ whole genome shotgun (WGS) entry which is preliminary data.</text>
</comment>
<feature type="transmembrane region" description="Helical" evidence="1">
    <location>
        <begin position="43"/>
        <end position="63"/>
    </location>
</feature>
<dbReference type="EMBL" id="BLWC01000001">
    <property type="protein sequence ID" value="GFN00821.1"/>
    <property type="molecule type" value="Genomic_DNA"/>
</dbReference>
<evidence type="ECO:0000313" key="3">
    <source>
        <dbReference type="EMBL" id="NYE44303.1"/>
    </source>
</evidence>
<feature type="transmembrane region" description="Helical" evidence="1">
    <location>
        <begin position="84"/>
        <end position="106"/>
    </location>
</feature>
<evidence type="ECO:0000256" key="1">
    <source>
        <dbReference type="SAM" id="Phobius"/>
    </source>
</evidence>
<evidence type="ECO:0000313" key="5">
    <source>
        <dbReference type="Proteomes" id="UP000530403"/>
    </source>
</evidence>
<feature type="transmembrane region" description="Helical" evidence="1">
    <location>
        <begin position="18"/>
        <end position="37"/>
    </location>
</feature>